<protein>
    <submittedName>
        <fullName evidence="4">DNA starvation/stationary phase protection protein</fullName>
    </submittedName>
</protein>
<dbReference type="InterPro" id="IPR002177">
    <property type="entry name" value="DPS_DNA-bd"/>
</dbReference>
<dbReference type="Pfam" id="PF00210">
    <property type="entry name" value="Ferritin"/>
    <property type="match status" value="1"/>
</dbReference>
<gene>
    <name evidence="4" type="ORF">HB776_12470</name>
</gene>
<dbReference type="Proteomes" id="UP000515291">
    <property type="component" value="Chromosome"/>
</dbReference>
<feature type="domain" description="Ferritin/DPS" evidence="3">
    <location>
        <begin position="31"/>
        <end position="164"/>
    </location>
</feature>
<sequence length="172" mass="19639">MDMLELRSRRTAPLHTPTNLGSNAVRDISGALTALLADMLALYLKTKNFHWHVSGPHFRDDHLMLDEQAAQIFATTDSIAERVRKIGGTTIRSIGHVSRLQRFLDNDADYVTPLDMLVELRDDNIQLIGRLRETHELCDENRDVATASLIEPWIDEAEGRVWFLFESSRRAE</sequence>
<evidence type="ECO:0000256" key="2">
    <source>
        <dbReference type="RuleBase" id="RU003875"/>
    </source>
</evidence>
<dbReference type="PRINTS" id="PR01346">
    <property type="entry name" value="HELNAPAPROT"/>
</dbReference>
<dbReference type="CDD" id="cd01043">
    <property type="entry name" value="DPS"/>
    <property type="match status" value="1"/>
</dbReference>
<proteinExistence type="inferred from homology"/>
<dbReference type="PANTHER" id="PTHR42932">
    <property type="entry name" value="GENERAL STRESS PROTEIN 20U"/>
    <property type="match status" value="1"/>
</dbReference>
<dbReference type="InterPro" id="IPR012347">
    <property type="entry name" value="Ferritin-like"/>
</dbReference>
<dbReference type="AlphaFoldDB" id="A0A7G6TYX1"/>
<reference evidence="5" key="1">
    <citation type="journal article" date="2020" name="Mol. Plant Microbe">
        <title>Rhizobial microsymbionts of the narrowly endemic Oxytropis species growing in Kamchatka are characterized by significant genetic diversity and possess a set of genes that are associated with T3SS and T6SS secretion systems and can affect the development of symbiosis.</title>
        <authorList>
            <person name="Safronova V."/>
            <person name="Guro P."/>
            <person name="Sazanova A."/>
            <person name="Kuznetsova I."/>
            <person name="Belimov A."/>
            <person name="Yakubov V."/>
            <person name="Chirak E."/>
            <person name="Afonin A."/>
            <person name="Gogolev Y."/>
            <person name="Andronov E."/>
            <person name="Tikhonovich I."/>
        </authorList>
    </citation>
    <scope>NUCLEOTIDE SEQUENCE [LARGE SCALE GENOMIC DNA]</scope>
    <source>
        <strain evidence="5">581</strain>
    </source>
</reference>
<evidence type="ECO:0000313" key="4">
    <source>
        <dbReference type="EMBL" id="QND71953.1"/>
    </source>
</evidence>
<dbReference type="KEGG" id="trb:HB776_12470"/>
<dbReference type="Gene3D" id="1.20.1260.10">
    <property type="match status" value="1"/>
</dbReference>
<dbReference type="PIRSF" id="PIRSF005900">
    <property type="entry name" value="Dps"/>
    <property type="match status" value="1"/>
</dbReference>
<dbReference type="InterPro" id="IPR009078">
    <property type="entry name" value="Ferritin-like_SF"/>
</dbReference>
<evidence type="ECO:0000256" key="1">
    <source>
        <dbReference type="ARBA" id="ARBA00009497"/>
    </source>
</evidence>
<dbReference type="RefSeq" id="WP_184518072.1">
    <property type="nucleotide sequence ID" value="NZ_CP050292.1"/>
</dbReference>
<dbReference type="SUPFAM" id="SSF47240">
    <property type="entry name" value="Ferritin-like"/>
    <property type="match status" value="1"/>
</dbReference>
<comment type="similarity">
    <text evidence="1 2">Belongs to the Dps family.</text>
</comment>
<organism evidence="4 5">
    <name type="scientific">Tardiphaga robiniae</name>
    <dbReference type="NCBI Taxonomy" id="943830"/>
    <lineage>
        <taxon>Bacteria</taxon>
        <taxon>Pseudomonadati</taxon>
        <taxon>Pseudomonadota</taxon>
        <taxon>Alphaproteobacteria</taxon>
        <taxon>Hyphomicrobiales</taxon>
        <taxon>Nitrobacteraceae</taxon>
        <taxon>Tardiphaga</taxon>
    </lineage>
</organism>
<evidence type="ECO:0000259" key="3">
    <source>
        <dbReference type="Pfam" id="PF00210"/>
    </source>
</evidence>
<dbReference type="PANTHER" id="PTHR42932:SF3">
    <property type="entry name" value="DNA PROTECTION DURING STARVATION PROTEIN"/>
    <property type="match status" value="1"/>
</dbReference>
<dbReference type="InterPro" id="IPR008331">
    <property type="entry name" value="Ferritin_DPS_dom"/>
</dbReference>
<dbReference type="EMBL" id="CP050292">
    <property type="protein sequence ID" value="QND71953.1"/>
    <property type="molecule type" value="Genomic_DNA"/>
</dbReference>
<accession>A0A7G6TYX1</accession>
<evidence type="ECO:0000313" key="5">
    <source>
        <dbReference type="Proteomes" id="UP000515291"/>
    </source>
</evidence>
<name>A0A7G6TYX1_9BRAD</name>
<dbReference type="GO" id="GO:0008199">
    <property type="term" value="F:ferric iron binding"/>
    <property type="evidence" value="ECO:0007669"/>
    <property type="project" value="InterPro"/>
</dbReference>